<keyword evidence="2" id="KW-1185">Reference proteome</keyword>
<name>A0ABW0HTP1_9BACL</name>
<sequence>MPYVMRHAPSGTLLAAVQRNGYQLAYYGLVLWEQCPEEARMAEALAQAAIEQGDAAGRLSDWETLELTEHEAKMANVKLRNDPRRVVSYRDGVLAATDG</sequence>
<protein>
    <submittedName>
        <fullName evidence="1">Uncharacterized protein</fullName>
    </submittedName>
</protein>
<organism evidence="1 2">
    <name type="scientific">Cohnella soli</name>
    <dbReference type="NCBI Taxonomy" id="425005"/>
    <lineage>
        <taxon>Bacteria</taxon>
        <taxon>Bacillati</taxon>
        <taxon>Bacillota</taxon>
        <taxon>Bacilli</taxon>
        <taxon>Bacillales</taxon>
        <taxon>Paenibacillaceae</taxon>
        <taxon>Cohnella</taxon>
    </lineage>
</organism>
<evidence type="ECO:0000313" key="1">
    <source>
        <dbReference type="EMBL" id="MFC5403640.1"/>
    </source>
</evidence>
<dbReference type="Proteomes" id="UP001596113">
    <property type="component" value="Unassembled WGS sequence"/>
</dbReference>
<evidence type="ECO:0000313" key="2">
    <source>
        <dbReference type="Proteomes" id="UP001596113"/>
    </source>
</evidence>
<dbReference type="EMBL" id="JBHSMI010000025">
    <property type="protein sequence ID" value="MFC5403640.1"/>
    <property type="molecule type" value="Genomic_DNA"/>
</dbReference>
<comment type="caution">
    <text evidence="1">The sequence shown here is derived from an EMBL/GenBank/DDBJ whole genome shotgun (WGS) entry which is preliminary data.</text>
</comment>
<proteinExistence type="predicted"/>
<dbReference type="RefSeq" id="WP_378133205.1">
    <property type="nucleotide sequence ID" value="NZ_JBHSMI010000025.1"/>
</dbReference>
<reference evidence="2" key="1">
    <citation type="journal article" date="2019" name="Int. J. Syst. Evol. Microbiol.">
        <title>The Global Catalogue of Microorganisms (GCM) 10K type strain sequencing project: providing services to taxonomists for standard genome sequencing and annotation.</title>
        <authorList>
            <consortium name="The Broad Institute Genomics Platform"/>
            <consortium name="The Broad Institute Genome Sequencing Center for Infectious Disease"/>
            <person name="Wu L."/>
            <person name="Ma J."/>
        </authorList>
    </citation>
    <scope>NUCLEOTIDE SEQUENCE [LARGE SCALE GENOMIC DNA]</scope>
    <source>
        <strain evidence="2">CGMCC 1.18575</strain>
    </source>
</reference>
<gene>
    <name evidence="1" type="ORF">ACFPOF_12930</name>
</gene>
<accession>A0ABW0HTP1</accession>